<feature type="region of interest" description="Disordered" evidence="1">
    <location>
        <begin position="26"/>
        <end position="111"/>
    </location>
</feature>
<evidence type="ECO:0000256" key="2">
    <source>
        <dbReference type="SAM" id="SignalP"/>
    </source>
</evidence>
<reference evidence="3 4" key="1">
    <citation type="submission" date="2016-06" db="EMBL/GenBank/DDBJ databases">
        <authorList>
            <person name="Ramos C."/>
            <person name="Pintado A."/>
            <person name="Crespo-Gomez J.I."/>
        </authorList>
    </citation>
    <scope>NUCLEOTIDE SEQUENCE [LARGE SCALE GENOMIC DNA]</scope>
    <source>
        <strain evidence="3 4">AVO110</strain>
    </source>
</reference>
<feature type="compositionally biased region" description="Low complexity" evidence="1">
    <location>
        <begin position="37"/>
        <end position="52"/>
    </location>
</feature>
<feature type="signal peptide" evidence="2">
    <location>
        <begin position="1"/>
        <end position="20"/>
    </location>
</feature>
<evidence type="ECO:0000256" key="1">
    <source>
        <dbReference type="SAM" id="MobiDB-lite"/>
    </source>
</evidence>
<feature type="chain" id="PRO_5046113506" description="Pro-resilin" evidence="2">
    <location>
        <begin position="21"/>
        <end position="111"/>
    </location>
</feature>
<keyword evidence="2" id="KW-0732">Signal</keyword>
<evidence type="ECO:0008006" key="5">
    <source>
        <dbReference type="Google" id="ProtNLM"/>
    </source>
</evidence>
<name>A0ABR7RX93_AQUAC</name>
<feature type="compositionally biased region" description="Low complexity" evidence="1">
    <location>
        <begin position="64"/>
        <end position="77"/>
    </location>
</feature>
<feature type="compositionally biased region" description="Polar residues" evidence="1">
    <location>
        <begin position="78"/>
        <end position="89"/>
    </location>
</feature>
<keyword evidence="4" id="KW-1185">Reference proteome</keyword>
<dbReference type="EMBL" id="LZEU01000001">
    <property type="protein sequence ID" value="MBC9249957.1"/>
    <property type="molecule type" value="Genomic_DNA"/>
</dbReference>
<sequence>MNAKLLWGLLAAVATQPLLAGEVARQPRPGVPAEYVSPGASGSIGSSSRTQSYEIYGGQALPESGYGQQSHSYGSSSVEQRGSIRQSTEYPGGYSVERYPGQSTQESQRQY</sequence>
<accession>A0ABR7RX93</accession>
<gene>
    <name evidence="3" type="ORF">A9179_06670</name>
</gene>
<evidence type="ECO:0000313" key="3">
    <source>
        <dbReference type="EMBL" id="MBC9249957.1"/>
    </source>
</evidence>
<protein>
    <recommendedName>
        <fullName evidence="5">Pro-resilin</fullName>
    </recommendedName>
</protein>
<proteinExistence type="predicted"/>
<comment type="caution">
    <text evidence="3">The sequence shown here is derived from an EMBL/GenBank/DDBJ whole genome shotgun (WGS) entry which is preliminary data.</text>
</comment>
<dbReference type="RefSeq" id="WP_187805069.1">
    <property type="nucleotide sequence ID" value="NZ_LZEU01000001.1"/>
</dbReference>
<feature type="compositionally biased region" description="Polar residues" evidence="1">
    <location>
        <begin position="101"/>
        <end position="111"/>
    </location>
</feature>
<dbReference type="Proteomes" id="UP000744555">
    <property type="component" value="Unassembled WGS sequence"/>
</dbReference>
<evidence type="ECO:0000313" key="4">
    <source>
        <dbReference type="Proteomes" id="UP000744555"/>
    </source>
</evidence>
<organism evidence="3 4">
    <name type="scientific">Aquipseudomonas alcaligenes</name>
    <name type="common">Pseudomonas alcaligenes</name>
    <dbReference type="NCBI Taxonomy" id="43263"/>
    <lineage>
        <taxon>Bacteria</taxon>
        <taxon>Pseudomonadati</taxon>
        <taxon>Pseudomonadota</taxon>
        <taxon>Gammaproteobacteria</taxon>
        <taxon>Pseudomonadales</taxon>
        <taxon>Pseudomonadaceae</taxon>
        <taxon>Aquipseudomonas</taxon>
    </lineage>
</organism>